<evidence type="ECO:0000313" key="1">
    <source>
        <dbReference type="EMBL" id="OZU88066.1"/>
    </source>
</evidence>
<accession>A0A265N9T1</accession>
<sequence>MNLKTKISKLTKSELLELLVQLAETDENIETMLEYKLSTNTDEIKESKKLIRQYINRYKSKGFIMWRNVGPSLQGAEMVLEKGRGKLAAGEEEMAVRMGIAVLSIVVVMLQYADDSGGEVGNIINESLTLISDAASEAIETDEKRQQEKLFQHIMKESSHKRYDGWSEWRYDLLRIGAIFSIHTSMREKLEKRLGELLEGISDSTWSKTYEVKEIKLLQLEIFEVNQELEKAKQFIYSNLQYRPFREKAIEIALKDKSFEAAVELCKEGQAQDKQYPGLVSQWKKYELQAYKALGDTKKQRGLLLEFVYSNDFEAYNELKELYDPEEWKVKVEEIFKIFEEKGLKGIYAEIAKDEKRPDKLLHLCKKDIYQIQHLYPYLLNNYALEADELFKQFIRYQAEPAGDRKKYRSVCRVIKEYKAAFGDSKFLELKEELKEKYKRRPTFLDELDKV</sequence>
<dbReference type="OrthoDB" id="26424at2"/>
<evidence type="ECO:0000313" key="2">
    <source>
        <dbReference type="Proteomes" id="UP000216498"/>
    </source>
</evidence>
<gene>
    <name evidence="1" type="ORF">CIL03_13105</name>
</gene>
<proteinExistence type="predicted"/>
<keyword evidence="2" id="KW-1185">Reference proteome</keyword>
<organism evidence="1 2">
    <name type="scientific">Virgibacillus indicus</name>
    <dbReference type="NCBI Taxonomy" id="2024554"/>
    <lineage>
        <taxon>Bacteria</taxon>
        <taxon>Bacillati</taxon>
        <taxon>Bacillota</taxon>
        <taxon>Bacilli</taxon>
        <taxon>Bacillales</taxon>
        <taxon>Bacillaceae</taxon>
        <taxon>Virgibacillus</taxon>
    </lineage>
</organism>
<dbReference type="AlphaFoldDB" id="A0A265N9T1"/>
<name>A0A265N9T1_9BACI</name>
<dbReference type="EMBL" id="NPMS01000006">
    <property type="protein sequence ID" value="OZU88066.1"/>
    <property type="molecule type" value="Genomic_DNA"/>
</dbReference>
<protein>
    <submittedName>
        <fullName evidence="1">Uncharacterized protein</fullName>
    </submittedName>
</protein>
<dbReference type="RefSeq" id="WP_094886323.1">
    <property type="nucleotide sequence ID" value="NZ_NPMS01000006.1"/>
</dbReference>
<comment type="caution">
    <text evidence="1">The sequence shown here is derived from an EMBL/GenBank/DDBJ whole genome shotgun (WGS) entry which is preliminary data.</text>
</comment>
<reference evidence="1 2" key="1">
    <citation type="submission" date="2017-08" db="EMBL/GenBank/DDBJ databases">
        <title>Virgibacillus indicus sp. nov. and Virgibacillus profoundi sp. nov, two moderately halophilic bacteria isolated from marine sediment by using the Microfluidic Streak Plate.</title>
        <authorList>
            <person name="Xu B."/>
            <person name="Hu B."/>
            <person name="Wang J."/>
            <person name="Zhu Y."/>
            <person name="Huang L."/>
            <person name="Du W."/>
            <person name="Huang Y."/>
        </authorList>
    </citation>
    <scope>NUCLEOTIDE SEQUENCE [LARGE SCALE GENOMIC DNA]</scope>
    <source>
        <strain evidence="1 2">IO3-P2-C2</strain>
    </source>
</reference>
<dbReference type="Proteomes" id="UP000216498">
    <property type="component" value="Unassembled WGS sequence"/>
</dbReference>